<sequence>MAKIYFEKPVAASKMLPKKETIDFLLSYSKALTITKKGKLIFESIAN</sequence>
<evidence type="ECO:0000313" key="1">
    <source>
        <dbReference type="EMBL" id="NMH26816.1"/>
    </source>
</evidence>
<dbReference type="Proteomes" id="UP000712080">
    <property type="component" value="Unassembled WGS sequence"/>
</dbReference>
<proteinExistence type="predicted"/>
<evidence type="ECO:0000313" key="2">
    <source>
        <dbReference type="Proteomes" id="UP000712080"/>
    </source>
</evidence>
<dbReference type="RefSeq" id="WP_169525818.1">
    <property type="nucleotide sequence ID" value="NZ_JAAMPU010000096.1"/>
</dbReference>
<organism evidence="1 2">
    <name type="scientific">Flavobacterium silvaticum</name>
    <dbReference type="NCBI Taxonomy" id="1852020"/>
    <lineage>
        <taxon>Bacteria</taxon>
        <taxon>Pseudomonadati</taxon>
        <taxon>Bacteroidota</taxon>
        <taxon>Flavobacteriia</taxon>
        <taxon>Flavobacteriales</taxon>
        <taxon>Flavobacteriaceae</taxon>
        <taxon>Flavobacterium</taxon>
    </lineage>
</organism>
<gene>
    <name evidence="1" type="ORF">G6047_02125</name>
</gene>
<name>A0A972JF34_9FLAO</name>
<dbReference type="EMBL" id="JAAMPU010000096">
    <property type="protein sequence ID" value="NMH26816.1"/>
    <property type="molecule type" value="Genomic_DNA"/>
</dbReference>
<keyword evidence="2" id="KW-1185">Reference proteome</keyword>
<dbReference type="AlphaFoldDB" id="A0A972JF34"/>
<comment type="caution">
    <text evidence="1">The sequence shown here is derived from an EMBL/GenBank/DDBJ whole genome shotgun (WGS) entry which is preliminary data.</text>
</comment>
<protein>
    <submittedName>
        <fullName evidence="1">Uncharacterized protein</fullName>
    </submittedName>
</protein>
<accession>A0A972JF34</accession>
<reference evidence="1" key="1">
    <citation type="submission" date="2020-02" db="EMBL/GenBank/DDBJ databases">
        <title>Flavobacterium sp. genome.</title>
        <authorList>
            <person name="Jung H.S."/>
            <person name="Baek J.H."/>
            <person name="Jeon C.O."/>
        </authorList>
    </citation>
    <scope>NUCLEOTIDE SEQUENCE</scope>
    <source>
        <strain evidence="1">SE-s28</strain>
    </source>
</reference>